<dbReference type="Proteomes" id="UP000016665">
    <property type="component" value="Chromosome 1A"/>
</dbReference>
<feature type="region of interest" description="Disordered" evidence="1">
    <location>
        <begin position="704"/>
        <end position="738"/>
    </location>
</feature>
<keyword evidence="3" id="KW-1185">Reference proteome</keyword>
<protein>
    <submittedName>
        <fullName evidence="2">Uncharacterized protein</fullName>
    </submittedName>
</protein>
<reference evidence="2" key="3">
    <citation type="submission" date="2025-09" db="UniProtKB">
        <authorList>
            <consortium name="Ensembl"/>
        </authorList>
    </citation>
    <scope>IDENTIFICATION</scope>
</reference>
<sequence length="835" mass="93923">MTPLGKGDGFGSSLYGNTSVGRRAAASRALPLPHQLPRLASCILPLCLSIPVPPFPSLGAWRAAAPLLPGRSTPRRRALWCCWEAANHPWRGHCLCPLCQQRTGQPCPPCLPPQQHNMNWVGGSRSRIILKQERRKQKEYFERKKLKSKMKLLEVSSPKSSAVSLDLLNLYVVNQISTKKDNSENMRKPVHIDITEDEKKPIRRHNLELPTSPLRTQHKSNLDVLQSRLQKQVLESRRQHLSEKVKYQHNLSQVMELGYVDSSMENEDNMARVFSACPLSSSGFQFSNHTQLSEENFNTNLVGNIWEQPYEKKLQNQPGKSFDQDPWNTKQSSQCVFRKSDTMAQELFTPFDSYTSLPSPRPDHMNSARKNPVIIANNESENCGGIKEPIFDVVKETAELKGPQDGRDCSFLALFEDESQPIHNNPSTEHFNPFSNQSNTDIFVTVPDVRNQITNRNYSYDTRKVYPATNTKENSIDRHLEGILTAPEQVFLKSNNVLSTSHKETSGLHKTHVQNCREGQQHFIPCEKKEKRANLEKIGIFAYHHDQQNSLKENVQNYSRKKSDNKSVKETAWNQNHLFVFEEFTTAYEKGYKFGVSSYLQEMEMDVESPLISHSHSYSPRQTESYLSSSPDTSEEEDTAKTKEYLNEQSLKAHGANLFSASASREAPKSSHTPSVGMQPSSFFAREEANNLQEKDSNFCAAEEGNKTQRALSQGPSHRTLKREHVTRSARRDVWSQTEGSVTEVEKVDVGTQCGTLRVCSCGGSLPAARSPGEQSSCPAAPPAAAPPSTVQEVPQPAGTGTDAFSAEIEYLSLAGSRTLEVLSYIDRMKEREKQ</sequence>
<proteinExistence type="predicted"/>
<gene>
    <name evidence="2" type="primary">REDIC1</name>
</gene>
<dbReference type="Ensembl" id="ENSFALT00000037768.1">
    <property type="protein sequence ID" value="ENSFALP00000027613.1"/>
    <property type="gene ID" value="ENSFALG00000010080.2"/>
</dbReference>
<dbReference type="PANTHER" id="PTHR35158:SF1">
    <property type="entry name" value="CDNA SEQUENCE CN725425"/>
    <property type="match status" value="1"/>
</dbReference>
<evidence type="ECO:0000313" key="3">
    <source>
        <dbReference type="Proteomes" id="UP000016665"/>
    </source>
</evidence>
<reference evidence="2 3" key="1">
    <citation type="journal article" date="2012" name="Nature">
        <title>The genomic landscape of species divergence in Ficedula flycatchers.</title>
        <authorList>
            <person name="Ellegren H."/>
            <person name="Smeds L."/>
            <person name="Burri R."/>
            <person name="Olason P.I."/>
            <person name="Backstrom N."/>
            <person name="Kawakami T."/>
            <person name="Kunstner A."/>
            <person name="Makinen H."/>
            <person name="Nadachowska-Brzyska K."/>
            <person name="Qvarnstrom A."/>
            <person name="Uebbing S."/>
            <person name="Wolf J.B."/>
        </authorList>
    </citation>
    <scope>NUCLEOTIDE SEQUENCE [LARGE SCALE GENOMIC DNA]</scope>
</reference>
<organism evidence="2 3">
    <name type="scientific">Ficedula albicollis</name>
    <name type="common">Collared flycatcher</name>
    <name type="synonym">Muscicapa albicollis</name>
    <dbReference type="NCBI Taxonomy" id="59894"/>
    <lineage>
        <taxon>Eukaryota</taxon>
        <taxon>Metazoa</taxon>
        <taxon>Chordata</taxon>
        <taxon>Craniata</taxon>
        <taxon>Vertebrata</taxon>
        <taxon>Euteleostomi</taxon>
        <taxon>Archelosauria</taxon>
        <taxon>Archosauria</taxon>
        <taxon>Dinosauria</taxon>
        <taxon>Saurischia</taxon>
        <taxon>Theropoda</taxon>
        <taxon>Coelurosauria</taxon>
        <taxon>Aves</taxon>
        <taxon>Neognathae</taxon>
        <taxon>Neoaves</taxon>
        <taxon>Telluraves</taxon>
        <taxon>Australaves</taxon>
        <taxon>Passeriformes</taxon>
        <taxon>Muscicapidae</taxon>
        <taxon>Ficedula</taxon>
    </lineage>
</organism>
<feature type="region of interest" description="Disordered" evidence="1">
    <location>
        <begin position="612"/>
        <end position="640"/>
    </location>
</feature>
<dbReference type="AlphaFoldDB" id="A0A803VY07"/>
<feature type="region of interest" description="Disordered" evidence="1">
    <location>
        <begin position="766"/>
        <end position="802"/>
    </location>
</feature>
<feature type="compositionally biased region" description="Polar residues" evidence="1">
    <location>
        <begin position="708"/>
        <end position="717"/>
    </location>
</feature>
<reference evidence="2" key="2">
    <citation type="submission" date="2025-08" db="UniProtKB">
        <authorList>
            <consortium name="Ensembl"/>
        </authorList>
    </citation>
    <scope>IDENTIFICATION</scope>
</reference>
<dbReference type="Pfam" id="PF15089">
    <property type="entry name" value="Redic1-like"/>
    <property type="match status" value="1"/>
</dbReference>
<dbReference type="PANTHER" id="PTHR35158">
    <property type="entry name" value="CDNA SEQUENCE CN725425"/>
    <property type="match status" value="1"/>
</dbReference>
<name>A0A803VY07_FICAL</name>
<evidence type="ECO:0000313" key="2">
    <source>
        <dbReference type="Ensembl" id="ENSFALP00000027613.1"/>
    </source>
</evidence>
<feature type="compositionally biased region" description="Basic and acidic residues" evidence="1">
    <location>
        <begin position="723"/>
        <end position="734"/>
    </location>
</feature>
<dbReference type="GeneTree" id="ENSGT00940000168660"/>
<dbReference type="InterPro" id="IPR027883">
    <property type="entry name" value="Redic1-like"/>
</dbReference>
<evidence type="ECO:0000256" key="1">
    <source>
        <dbReference type="SAM" id="MobiDB-lite"/>
    </source>
</evidence>
<accession>A0A803VY07</accession>
<feature type="compositionally biased region" description="Polar residues" evidence="1">
    <location>
        <begin position="612"/>
        <end position="627"/>
    </location>
</feature>